<comment type="caution">
    <text evidence="3">The sequence shown here is derived from an EMBL/GenBank/DDBJ whole genome shotgun (WGS) entry which is preliminary data.</text>
</comment>
<dbReference type="PANTHER" id="PTHR31529:SF26">
    <property type="entry name" value="LOB DOMAIN-CONTAINING PROTEIN CRL1"/>
    <property type="match status" value="1"/>
</dbReference>
<name>A0AAV5DJ32_ELECO</name>
<organism evidence="3 4">
    <name type="scientific">Eleusine coracana subsp. coracana</name>
    <dbReference type="NCBI Taxonomy" id="191504"/>
    <lineage>
        <taxon>Eukaryota</taxon>
        <taxon>Viridiplantae</taxon>
        <taxon>Streptophyta</taxon>
        <taxon>Embryophyta</taxon>
        <taxon>Tracheophyta</taxon>
        <taxon>Spermatophyta</taxon>
        <taxon>Magnoliopsida</taxon>
        <taxon>Liliopsida</taxon>
        <taxon>Poales</taxon>
        <taxon>Poaceae</taxon>
        <taxon>PACMAD clade</taxon>
        <taxon>Chloridoideae</taxon>
        <taxon>Cynodonteae</taxon>
        <taxon>Eleusininae</taxon>
        <taxon>Eleusine</taxon>
    </lineage>
</organism>
<evidence type="ECO:0000313" key="3">
    <source>
        <dbReference type="EMBL" id="GJN10230.1"/>
    </source>
</evidence>
<dbReference type="GO" id="GO:0005634">
    <property type="term" value="C:nucleus"/>
    <property type="evidence" value="ECO:0007669"/>
    <property type="project" value="TreeGrafter"/>
</dbReference>
<evidence type="ECO:0000256" key="1">
    <source>
        <dbReference type="ARBA" id="ARBA00005474"/>
    </source>
</evidence>
<evidence type="ECO:0000259" key="2">
    <source>
        <dbReference type="PROSITE" id="PS50891"/>
    </source>
</evidence>
<dbReference type="Pfam" id="PF03195">
    <property type="entry name" value="LOB"/>
    <property type="match status" value="1"/>
</dbReference>
<dbReference type="PANTHER" id="PTHR31529">
    <property type="entry name" value="LOB DOMAIN CONTAINING PROTEIN"/>
    <property type="match status" value="1"/>
</dbReference>
<accession>A0AAV5DJ32</accession>
<proteinExistence type="inferred from homology"/>
<sequence length="139" mass="15046">MCGPGYRRRAHRWSLGCRAEGLALLAIGDGRLGLVVTEAFTGGPMKFRKQEASEAMSDTKGKGVMQWSGEACAACQHLQHACGPECVFAPHFPASEGTARFAKVDARFGADHLGLVLCSLSREQQAEAVCEFVFEAQQW</sequence>
<reference evidence="3" key="1">
    <citation type="journal article" date="2018" name="DNA Res.">
        <title>Multiple hybrid de novo genome assembly of finger millet, an orphan allotetraploid crop.</title>
        <authorList>
            <person name="Hatakeyama M."/>
            <person name="Aluri S."/>
            <person name="Balachadran M.T."/>
            <person name="Sivarajan S.R."/>
            <person name="Patrignani A."/>
            <person name="Gruter S."/>
            <person name="Poveda L."/>
            <person name="Shimizu-Inatsugi R."/>
            <person name="Baeten J."/>
            <person name="Francoijs K.J."/>
            <person name="Nataraja K.N."/>
            <person name="Reddy Y.A.N."/>
            <person name="Phadnis S."/>
            <person name="Ravikumar R.L."/>
            <person name="Schlapbach R."/>
            <person name="Sreeman S.M."/>
            <person name="Shimizu K.K."/>
        </authorList>
    </citation>
    <scope>NUCLEOTIDE SEQUENCE</scope>
</reference>
<dbReference type="PROSITE" id="PS50891">
    <property type="entry name" value="LOB"/>
    <property type="match status" value="1"/>
</dbReference>
<feature type="domain" description="LOB" evidence="2">
    <location>
        <begin position="70"/>
        <end position="139"/>
    </location>
</feature>
<dbReference type="GO" id="GO:0045893">
    <property type="term" value="P:positive regulation of DNA-templated transcription"/>
    <property type="evidence" value="ECO:0007669"/>
    <property type="project" value="TreeGrafter"/>
</dbReference>
<dbReference type="GO" id="GO:0009755">
    <property type="term" value="P:hormone-mediated signaling pathway"/>
    <property type="evidence" value="ECO:0007669"/>
    <property type="project" value="TreeGrafter"/>
</dbReference>
<keyword evidence="4" id="KW-1185">Reference proteome</keyword>
<gene>
    <name evidence="3" type="primary">ga28308</name>
    <name evidence="3" type="ORF">PR202_ga28308</name>
</gene>
<comment type="similarity">
    <text evidence="1">Belongs to the LOB domain-containing protein family.</text>
</comment>
<evidence type="ECO:0000313" key="4">
    <source>
        <dbReference type="Proteomes" id="UP001054889"/>
    </source>
</evidence>
<protein>
    <recommendedName>
        <fullName evidence="2">LOB domain-containing protein</fullName>
    </recommendedName>
</protein>
<dbReference type="Proteomes" id="UP001054889">
    <property type="component" value="Unassembled WGS sequence"/>
</dbReference>
<dbReference type="EMBL" id="BQKI01000017">
    <property type="protein sequence ID" value="GJN10230.1"/>
    <property type="molecule type" value="Genomic_DNA"/>
</dbReference>
<reference evidence="3" key="2">
    <citation type="submission" date="2021-12" db="EMBL/GenBank/DDBJ databases">
        <title>Resequencing data analysis of finger millet.</title>
        <authorList>
            <person name="Hatakeyama M."/>
            <person name="Aluri S."/>
            <person name="Balachadran M.T."/>
            <person name="Sivarajan S.R."/>
            <person name="Poveda L."/>
            <person name="Shimizu-Inatsugi R."/>
            <person name="Schlapbach R."/>
            <person name="Sreeman S.M."/>
            <person name="Shimizu K.K."/>
        </authorList>
    </citation>
    <scope>NUCLEOTIDE SEQUENCE</scope>
</reference>
<dbReference type="InterPro" id="IPR004883">
    <property type="entry name" value="LOB"/>
</dbReference>
<dbReference type="AlphaFoldDB" id="A0AAV5DJ32"/>